<evidence type="ECO:0000313" key="3">
    <source>
        <dbReference type="Proteomes" id="UP000050790"/>
    </source>
</evidence>
<dbReference type="InterPro" id="IPR011989">
    <property type="entry name" value="ARM-like"/>
</dbReference>
<keyword evidence="1" id="KW-1133">Transmembrane helix</keyword>
<evidence type="ECO:0000259" key="2">
    <source>
        <dbReference type="Pfam" id="PF04826"/>
    </source>
</evidence>
<accession>A0AA85A9R9</accession>
<dbReference type="Proteomes" id="UP000050790">
    <property type="component" value="Unassembled WGS sequence"/>
</dbReference>
<dbReference type="Pfam" id="PF04826">
    <property type="entry name" value="Arm_2"/>
    <property type="match status" value="1"/>
</dbReference>
<feature type="transmembrane region" description="Helical" evidence="1">
    <location>
        <begin position="25"/>
        <end position="46"/>
    </location>
</feature>
<keyword evidence="1" id="KW-0812">Transmembrane</keyword>
<name>A0AA85A9R9_9TREM</name>
<dbReference type="InterPro" id="IPR016024">
    <property type="entry name" value="ARM-type_fold"/>
</dbReference>
<dbReference type="WBParaSite" id="SMRG1_73080.1">
    <property type="protein sequence ID" value="SMRG1_73080.1"/>
    <property type="gene ID" value="SMRG1_73080"/>
</dbReference>
<proteinExistence type="predicted"/>
<sequence length="354" mass="39746">MLVLHLFYPVIATLSGLEYMNRTSIFVASSVFVASAFTLFCFSRLFQRPHVKKVSFKPSVPRFTLGDTSLPKVIELDKENLTLDFCTSICTLINISDYDTRQKLIISLHQASSFRRNFDVIRDSKCLELLLSLLDSTSGTLPGRQQNLNILHVVMNLACDQQNFPIIKGYLDDILLIANAVEYSDQACVALQVLGNIALTPDGCKLLRNKCGYLWNMLKMRDPYVLRNLLVVFVNLSCDIDCCGEILTQDPEEFMKTLEYSLSSSVPISVSLKMIALLNNLYSRMAEKQEASWKSSDFSFSSKSIANSLKNNCTLVKSWIMCLISSSKGPGELEFHLQKLASSLEKVGNLNIEL</sequence>
<evidence type="ECO:0000313" key="4">
    <source>
        <dbReference type="WBParaSite" id="SMRG1_73080.1"/>
    </source>
</evidence>
<evidence type="ECO:0000256" key="1">
    <source>
        <dbReference type="SAM" id="Phobius"/>
    </source>
</evidence>
<feature type="domain" description="Armadillo repeat-containing" evidence="2">
    <location>
        <begin position="97"/>
        <end position="288"/>
    </location>
</feature>
<reference evidence="4" key="1">
    <citation type="submission" date="2023-11" db="UniProtKB">
        <authorList>
            <consortium name="WormBaseParasite"/>
        </authorList>
    </citation>
    <scope>IDENTIFICATION</scope>
</reference>
<organism evidence="3 4">
    <name type="scientific">Schistosoma margrebowiei</name>
    <dbReference type="NCBI Taxonomy" id="48269"/>
    <lineage>
        <taxon>Eukaryota</taxon>
        <taxon>Metazoa</taxon>
        <taxon>Spiralia</taxon>
        <taxon>Lophotrochozoa</taxon>
        <taxon>Platyhelminthes</taxon>
        <taxon>Trematoda</taxon>
        <taxon>Digenea</taxon>
        <taxon>Strigeidida</taxon>
        <taxon>Schistosomatoidea</taxon>
        <taxon>Schistosomatidae</taxon>
        <taxon>Schistosoma</taxon>
    </lineage>
</organism>
<keyword evidence="1" id="KW-0472">Membrane</keyword>
<protein>
    <recommendedName>
        <fullName evidence="2">Armadillo repeat-containing domain-containing protein</fullName>
    </recommendedName>
</protein>
<dbReference type="InterPro" id="IPR006911">
    <property type="entry name" value="ARM-rpt_dom"/>
</dbReference>
<dbReference type="AlphaFoldDB" id="A0AA85A9R9"/>
<dbReference type="Gene3D" id="1.25.10.10">
    <property type="entry name" value="Leucine-rich Repeat Variant"/>
    <property type="match status" value="1"/>
</dbReference>
<dbReference type="SUPFAM" id="SSF48371">
    <property type="entry name" value="ARM repeat"/>
    <property type="match status" value="1"/>
</dbReference>